<proteinExistence type="predicted"/>
<dbReference type="AlphaFoldDB" id="A0A422NS07"/>
<gene>
    <name evidence="1" type="ORF">TraAM80_02831</name>
</gene>
<dbReference type="EMBL" id="MKGL01000070">
    <property type="protein sequence ID" value="RNF08258.1"/>
    <property type="molecule type" value="Genomic_DNA"/>
</dbReference>
<protein>
    <submittedName>
        <fullName evidence="1">Uncharacterized protein</fullName>
    </submittedName>
</protein>
<dbReference type="Proteomes" id="UP000283634">
    <property type="component" value="Unassembled WGS sequence"/>
</dbReference>
<accession>A0A422NS07</accession>
<organism evidence="1 2">
    <name type="scientific">Trypanosoma rangeli</name>
    <dbReference type="NCBI Taxonomy" id="5698"/>
    <lineage>
        <taxon>Eukaryota</taxon>
        <taxon>Discoba</taxon>
        <taxon>Euglenozoa</taxon>
        <taxon>Kinetoplastea</taxon>
        <taxon>Metakinetoplastina</taxon>
        <taxon>Trypanosomatida</taxon>
        <taxon>Trypanosomatidae</taxon>
        <taxon>Trypanosoma</taxon>
        <taxon>Herpetosoma</taxon>
    </lineage>
</organism>
<sequence>MMDVELYGVMFLYFVASTLGQDRLLFMLIRSVGGEALKWQQLTSPPFASLSEWRADYGAVRLSTLATGCSRGDDVCSLKSQPELLHDVLHALVLLLLPAFMVL</sequence>
<dbReference type="GeneID" id="40326764"/>
<comment type="caution">
    <text evidence="1">The sequence shown here is derived from an EMBL/GenBank/DDBJ whole genome shotgun (WGS) entry which is preliminary data.</text>
</comment>
<dbReference type="OrthoDB" id="253061at2759"/>
<keyword evidence="2" id="KW-1185">Reference proteome</keyword>
<reference evidence="1 2" key="1">
    <citation type="journal article" date="2018" name="BMC Genomics">
        <title>Genomic comparison of Trypanosoma conorhini and Trypanosoma rangeli to Trypanosoma cruzi strains of high and low virulence.</title>
        <authorList>
            <person name="Bradwell K.R."/>
            <person name="Koparde V.N."/>
            <person name="Matveyev A.V."/>
            <person name="Serrano M.G."/>
            <person name="Alves J.M."/>
            <person name="Parikh H."/>
            <person name="Huang B."/>
            <person name="Lee V."/>
            <person name="Espinosa-Alvarez O."/>
            <person name="Ortiz P.A."/>
            <person name="Costa-Martins A.G."/>
            <person name="Teixeira M.M."/>
            <person name="Buck G.A."/>
        </authorList>
    </citation>
    <scope>NUCLEOTIDE SEQUENCE [LARGE SCALE GENOMIC DNA]</scope>
    <source>
        <strain evidence="1 2">AM80</strain>
    </source>
</reference>
<evidence type="ECO:0000313" key="2">
    <source>
        <dbReference type="Proteomes" id="UP000283634"/>
    </source>
</evidence>
<name>A0A422NS07_TRYRA</name>
<evidence type="ECO:0000313" key="1">
    <source>
        <dbReference type="EMBL" id="RNF08258.1"/>
    </source>
</evidence>
<dbReference type="RefSeq" id="XP_029240296.1">
    <property type="nucleotide sequence ID" value="XM_029379822.1"/>
</dbReference>